<keyword evidence="7" id="KW-1185">Reference proteome</keyword>
<dbReference type="GeneID" id="5234689"/>
<dbReference type="SUPFAM" id="SSF54495">
    <property type="entry name" value="UBC-like"/>
    <property type="match status" value="1"/>
</dbReference>
<dbReference type="PANTHER" id="PTHR23306:SF3">
    <property type="entry name" value="TUMOR SUPPRESSOR PROTEIN 101"/>
    <property type="match status" value="1"/>
</dbReference>
<dbReference type="AlphaFoldDB" id="A5DUM1"/>
<dbReference type="InterPro" id="IPR017916">
    <property type="entry name" value="SB_dom"/>
</dbReference>
<dbReference type="Gene3D" id="3.10.110.10">
    <property type="entry name" value="Ubiquitin Conjugating Enzyme"/>
    <property type="match status" value="1"/>
</dbReference>
<organism evidence="6 7">
    <name type="scientific">Lodderomyces elongisporus (strain ATCC 11503 / CBS 2605 / JCM 1781 / NBRC 1676 / NRRL YB-4239)</name>
    <name type="common">Yeast</name>
    <name type="synonym">Saccharomyces elongisporus</name>
    <dbReference type="NCBI Taxonomy" id="379508"/>
    <lineage>
        <taxon>Eukaryota</taxon>
        <taxon>Fungi</taxon>
        <taxon>Dikarya</taxon>
        <taxon>Ascomycota</taxon>
        <taxon>Saccharomycotina</taxon>
        <taxon>Pichiomycetes</taxon>
        <taxon>Debaryomycetaceae</taxon>
        <taxon>Candida/Lodderomyces clade</taxon>
        <taxon>Lodderomyces</taxon>
    </lineage>
</organism>
<evidence type="ECO:0000256" key="4">
    <source>
        <dbReference type="SAM" id="MobiDB-lite"/>
    </source>
</evidence>
<dbReference type="InterPro" id="IPR016135">
    <property type="entry name" value="UBQ-conjugating_enzyme/RWD"/>
</dbReference>
<gene>
    <name evidence="6" type="ORF">LELG_01057</name>
</gene>
<reference evidence="6 7" key="1">
    <citation type="journal article" date="2009" name="Nature">
        <title>Evolution of pathogenicity and sexual reproduction in eight Candida genomes.</title>
        <authorList>
            <person name="Butler G."/>
            <person name="Rasmussen M.D."/>
            <person name="Lin M.F."/>
            <person name="Santos M.A."/>
            <person name="Sakthikumar S."/>
            <person name="Munro C.A."/>
            <person name="Rheinbay E."/>
            <person name="Grabherr M."/>
            <person name="Forche A."/>
            <person name="Reedy J.L."/>
            <person name="Agrafioti I."/>
            <person name="Arnaud M.B."/>
            <person name="Bates S."/>
            <person name="Brown A.J."/>
            <person name="Brunke S."/>
            <person name="Costanzo M.C."/>
            <person name="Fitzpatrick D.A."/>
            <person name="de Groot P.W."/>
            <person name="Harris D."/>
            <person name="Hoyer L.L."/>
            <person name="Hube B."/>
            <person name="Klis F.M."/>
            <person name="Kodira C."/>
            <person name="Lennard N."/>
            <person name="Logue M.E."/>
            <person name="Martin R."/>
            <person name="Neiman A.M."/>
            <person name="Nikolaou E."/>
            <person name="Quail M.A."/>
            <person name="Quinn J."/>
            <person name="Santos M.C."/>
            <person name="Schmitzberger F.F."/>
            <person name="Sherlock G."/>
            <person name="Shah P."/>
            <person name="Silverstein K.A."/>
            <person name="Skrzypek M.S."/>
            <person name="Soll D."/>
            <person name="Staggs R."/>
            <person name="Stansfield I."/>
            <person name="Stumpf M.P."/>
            <person name="Sudbery P.E."/>
            <person name="Srikantha T."/>
            <person name="Zeng Q."/>
            <person name="Berman J."/>
            <person name="Berriman M."/>
            <person name="Heitman J."/>
            <person name="Gow N.A."/>
            <person name="Lorenz M.C."/>
            <person name="Birren B.W."/>
            <person name="Kellis M."/>
            <person name="Cuomo C.A."/>
        </authorList>
    </citation>
    <scope>NUCLEOTIDE SEQUENCE [LARGE SCALE GENOMIC DNA]</scope>
    <source>
        <strain evidence="7">ATCC 11503 / BCRC 21390 / CBS 2605 / JCM 1781 / NBRC 1676 / NRRL YB-4239</strain>
    </source>
</reference>
<feature type="region of interest" description="Disordered" evidence="4">
    <location>
        <begin position="253"/>
        <end position="347"/>
    </location>
</feature>
<feature type="compositionally biased region" description="Low complexity" evidence="4">
    <location>
        <begin position="253"/>
        <end position="270"/>
    </location>
</feature>
<evidence type="ECO:0000313" key="6">
    <source>
        <dbReference type="EMBL" id="EDK42879.1"/>
    </source>
</evidence>
<evidence type="ECO:0000259" key="5">
    <source>
        <dbReference type="PROSITE" id="PS51322"/>
    </source>
</evidence>
<evidence type="ECO:0000256" key="1">
    <source>
        <dbReference type="ARBA" id="ARBA00009594"/>
    </source>
</evidence>
<dbReference type="GO" id="GO:0015031">
    <property type="term" value="P:protein transport"/>
    <property type="evidence" value="ECO:0007669"/>
    <property type="project" value="InterPro"/>
</dbReference>
<sequence length="601" mass="67544">MPPPQHHFVSQPLPQLVTNWLYNVIQPLYKHKEIVYQHVYQFLQAHLKKNLDFRIRTKVYTSEKTGRPDLLINLFGTIIVNDVIGVPIEIWVPFTYPYGEEDGAPFVYIVPEHSKLWFLRANNNVDSQGRFYHPYLSNWHSRGYSGDNTSSTPSLLNLLDTVIYPSILEDPPITNLPPTTFASQENYQTCSLPPLPPLPPKPPKLPKLPELTRLTRLINLINLTKVSHQNGGFNQSFGDPNLLQFAASSLSAGSSPSRLTSPLPALSSPSIIRQSTGPPLPAKPPKVISPTTASPQIMSPQSSGINGAKHPIPSRYLAPLPPPQSPPLNINNNNNNNNSNSNINNDTHIKQYTDMDTTLHLQQLHYPLKSSNNRNDSRVSEMMQHLSIENQRTGLLLMRQINASEIDIIDDVEQSAKVNDERKASLDRLSTLINDCFQNEPLLKDIAYANENVRKANALATQLHHHYLQAIENSKNLDGHIDYLSAQLASLQSLNAELTELNQRNNTLETSVCVKPGIEIPLDDIIIPDLVLVKQLYDVVLEIKSIKDTMNLMSGNFHGCGEIINDKNMDACVKIMRNLGRDLFWLELTKNEIANIMKLQK</sequence>
<comment type="similarity">
    <text evidence="1">Belongs to the ubiquitin-conjugating enzyme family. UEV subfamily.</text>
</comment>
<dbReference type="InParanoid" id="A5DUM1"/>
<dbReference type="EMBL" id="CH981524">
    <property type="protein sequence ID" value="EDK42879.1"/>
    <property type="molecule type" value="Genomic_DNA"/>
</dbReference>
<dbReference type="InterPro" id="IPR052070">
    <property type="entry name" value="ESCRT-I_UEV_domain"/>
</dbReference>
<feature type="compositionally biased region" description="Low complexity" evidence="4">
    <location>
        <begin position="327"/>
        <end position="345"/>
    </location>
</feature>
<dbReference type="CDD" id="cd11685">
    <property type="entry name" value="UEV_TSG101-like"/>
    <property type="match status" value="1"/>
</dbReference>
<evidence type="ECO:0000256" key="3">
    <source>
        <dbReference type="SAM" id="Coils"/>
    </source>
</evidence>
<feature type="compositionally biased region" description="Polar residues" evidence="4">
    <location>
        <begin position="289"/>
        <end position="305"/>
    </location>
</feature>
<dbReference type="Pfam" id="PF05743">
    <property type="entry name" value="UEV"/>
    <property type="match status" value="1"/>
</dbReference>
<dbReference type="eggNOG" id="KOG2391">
    <property type="taxonomic scope" value="Eukaryota"/>
</dbReference>
<feature type="coiled-coil region" evidence="3">
    <location>
        <begin position="484"/>
        <end position="511"/>
    </location>
</feature>
<dbReference type="PROSITE" id="PS51322">
    <property type="entry name" value="UEV"/>
    <property type="match status" value="1"/>
</dbReference>
<dbReference type="PANTHER" id="PTHR23306">
    <property type="entry name" value="TUMOR SUSCEPTIBILITY GENE 101 PROTEIN-RELATED"/>
    <property type="match status" value="1"/>
</dbReference>
<dbReference type="Pfam" id="PF09454">
    <property type="entry name" value="Vps23_core"/>
    <property type="match status" value="1"/>
</dbReference>
<dbReference type="KEGG" id="lel:PVL30_001023"/>
<dbReference type="Proteomes" id="UP000001996">
    <property type="component" value="Unassembled WGS sequence"/>
</dbReference>
<dbReference type="GO" id="GO:0000813">
    <property type="term" value="C:ESCRT I complex"/>
    <property type="evidence" value="ECO:0007669"/>
    <property type="project" value="TreeGrafter"/>
</dbReference>
<dbReference type="STRING" id="379508.A5DUM1"/>
<evidence type="ECO:0000313" key="7">
    <source>
        <dbReference type="Proteomes" id="UP000001996"/>
    </source>
</evidence>
<dbReference type="HOGENOM" id="CLU_043965_0_0_1"/>
<evidence type="ECO:0000256" key="2">
    <source>
        <dbReference type="ARBA" id="ARBA00023054"/>
    </source>
</evidence>
<dbReference type="GO" id="GO:0043130">
    <property type="term" value="F:ubiquitin binding"/>
    <property type="evidence" value="ECO:0007669"/>
    <property type="project" value="TreeGrafter"/>
</dbReference>
<feature type="domain" description="UEV" evidence="5">
    <location>
        <begin position="16"/>
        <end position="177"/>
    </location>
</feature>
<dbReference type="VEuPathDB" id="FungiDB:LELG_01057"/>
<dbReference type="OMA" id="RFYHPYL"/>
<protein>
    <recommendedName>
        <fullName evidence="5">UEV domain-containing protein</fullName>
    </recommendedName>
</protein>
<dbReference type="OrthoDB" id="306304at2759"/>
<dbReference type="InterPro" id="IPR008883">
    <property type="entry name" value="UEV_N"/>
</dbReference>
<name>A5DUM1_LODEL</name>
<keyword evidence="2 3" id="KW-0175">Coiled coil</keyword>
<proteinExistence type="inferred from homology"/>
<accession>A5DUM1</accession>